<dbReference type="GO" id="GO:0051453">
    <property type="term" value="P:regulation of intracellular pH"/>
    <property type="evidence" value="ECO:0007669"/>
    <property type="project" value="TreeGrafter"/>
</dbReference>
<feature type="transmembrane region" description="Helical" evidence="9">
    <location>
        <begin position="400"/>
        <end position="423"/>
    </location>
</feature>
<keyword evidence="5" id="KW-0029">Amino-acid transport</keyword>
<keyword evidence="7 9" id="KW-0472">Membrane</keyword>
<evidence type="ECO:0000313" key="11">
    <source>
        <dbReference type="Proteomes" id="UP000813444"/>
    </source>
</evidence>
<dbReference type="GO" id="GO:0016020">
    <property type="term" value="C:membrane"/>
    <property type="evidence" value="ECO:0007669"/>
    <property type="project" value="InterPro"/>
</dbReference>
<dbReference type="OrthoDB" id="5356721at2759"/>
<comment type="similarity">
    <text evidence="2">Belongs to the battenin family.</text>
</comment>
<comment type="caution">
    <text evidence="10">The sequence shown here is derived from an EMBL/GenBank/DDBJ whole genome shotgun (WGS) entry which is preliminary data.</text>
</comment>
<dbReference type="GO" id="GO:0012505">
    <property type="term" value="C:endomembrane system"/>
    <property type="evidence" value="ECO:0007669"/>
    <property type="project" value="UniProtKB-SubCell"/>
</dbReference>
<protein>
    <recommendedName>
        <fullName evidence="12">Protein BTN</fullName>
    </recommendedName>
</protein>
<evidence type="ECO:0000313" key="10">
    <source>
        <dbReference type="EMBL" id="KAH7303627.1"/>
    </source>
</evidence>
<keyword evidence="11" id="KW-1185">Reference proteome</keyword>
<keyword evidence="3" id="KW-0813">Transport</keyword>
<feature type="transmembrane region" description="Helical" evidence="9">
    <location>
        <begin position="191"/>
        <end position="214"/>
    </location>
</feature>
<feature type="transmembrane region" description="Helical" evidence="9">
    <location>
        <begin position="120"/>
        <end position="140"/>
    </location>
</feature>
<gene>
    <name evidence="10" type="ORF">B0I35DRAFT_414977</name>
</gene>
<feature type="transmembrane region" description="Helical" evidence="9">
    <location>
        <begin position="346"/>
        <end position="362"/>
    </location>
</feature>
<sequence length="475" mass="51088">MQFSLLCAGFPLRTAVLPGKLMSSHGWVATYPLEHEMLEDEKAVSQSIEELIPPISVKPGMKNWRVIVAFFLLGVFIALPPAVITTGANRMFTGITGVYEICASLTGAATSVSTPFASRFIPYNVSTSICALSTALAYLVCTLPHPLEGGATPANKAAPIIGTMFGGFVYAFGTNIYMAAAAFFPQEAVLALSAGSGCANILGPALYTACMAGLDNDWRRTYLVFLSTTIIIPVVWWGLTDAKCRNAAEKSRVDSLALYRQDRSNTTSSELDPTPAQQESANSCKSDIKPGFGEHRSRTRFLIKTIFPKYVLPLVFCTSSSIVTLLGTAPMLQTLNSFRGAPEGDLQFQLVFLSFGVAQFLFSTLSGIRPSSVVWTWSGIQIAVMVIGLLQLVHPFLTYYGVWIVMLFLTGACVGAGVTNTNYKVAEDFRLARESDEVRSFAMSFAGVGNFGGDALGGALGVMVQQITTRALIEN</sequence>
<dbReference type="GO" id="GO:0006865">
    <property type="term" value="P:amino acid transport"/>
    <property type="evidence" value="ECO:0007669"/>
    <property type="project" value="UniProtKB-KW"/>
</dbReference>
<dbReference type="Pfam" id="PF02487">
    <property type="entry name" value="CLN3"/>
    <property type="match status" value="1"/>
</dbReference>
<evidence type="ECO:0000256" key="5">
    <source>
        <dbReference type="ARBA" id="ARBA00022970"/>
    </source>
</evidence>
<evidence type="ECO:0000256" key="9">
    <source>
        <dbReference type="SAM" id="Phobius"/>
    </source>
</evidence>
<dbReference type="AlphaFoldDB" id="A0A8K0SB98"/>
<evidence type="ECO:0000256" key="2">
    <source>
        <dbReference type="ARBA" id="ARBA00007467"/>
    </source>
</evidence>
<comment type="subcellular location">
    <subcellularLocation>
        <location evidence="1">Endomembrane system</location>
        <topology evidence="1">Multi-pass membrane protein</topology>
    </subcellularLocation>
</comment>
<evidence type="ECO:0000256" key="6">
    <source>
        <dbReference type="ARBA" id="ARBA00022989"/>
    </source>
</evidence>
<feature type="transmembrane region" description="Helical" evidence="9">
    <location>
        <begin position="374"/>
        <end position="394"/>
    </location>
</feature>
<feature type="transmembrane region" description="Helical" evidence="9">
    <location>
        <begin position="64"/>
        <end position="84"/>
    </location>
</feature>
<dbReference type="PANTHER" id="PTHR10981">
    <property type="entry name" value="BATTENIN"/>
    <property type="match status" value="1"/>
</dbReference>
<feature type="transmembrane region" description="Helical" evidence="9">
    <location>
        <begin position="220"/>
        <end position="239"/>
    </location>
</feature>
<dbReference type="PANTHER" id="PTHR10981:SF0">
    <property type="entry name" value="BATTENIN"/>
    <property type="match status" value="1"/>
</dbReference>
<proteinExistence type="inferred from homology"/>
<dbReference type="InterPro" id="IPR036259">
    <property type="entry name" value="MFS_trans_sf"/>
</dbReference>
<keyword evidence="6 9" id="KW-1133">Transmembrane helix</keyword>
<reference evidence="10" key="1">
    <citation type="journal article" date="2021" name="Nat. Commun.">
        <title>Genetic determinants of endophytism in the Arabidopsis root mycobiome.</title>
        <authorList>
            <person name="Mesny F."/>
            <person name="Miyauchi S."/>
            <person name="Thiergart T."/>
            <person name="Pickel B."/>
            <person name="Atanasova L."/>
            <person name="Karlsson M."/>
            <person name="Huettel B."/>
            <person name="Barry K.W."/>
            <person name="Haridas S."/>
            <person name="Chen C."/>
            <person name="Bauer D."/>
            <person name="Andreopoulos W."/>
            <person name="Pangilinan J."/>
            <person name="LaButti K."/>
            <person name="Riley R."/>
            <person name="Lipzen A."/>
            <person name="Clum A."/>
            <person name="Drula E."/>
            <person name="Henrissat B."/>
            <person name="Kohler A."/>
            <person name="Grigoriev I.V."/>
            <person name="Martin F.M."/>
            <person name="Hacquard S."/>
        </authorList>
    </citation>
    <scope>NUCLEOTIDE SEQUENCE</scope>
    <source>
        <strain evidence="10">MPI-CAGE-CH-0235</strain>
    </source>
</reference>
<evidence type="ECO:0000256" key="8">
    <source>
        <dbReference type="SAM" id="MobiDB-lite"/>
    </source>
</evidence>
<feature type="compositionally biased region" description="Polar residues" evidence="8">
    <location>
        <begin position="264"/>
        <end position="285"/>
    </location>
</feature>
<organism evidence="10 11">
    <name type="scientific">Stachybotrys elegans</name>
    <dbReference type="NCBI Taxonomy" id="80388"/>
    <lineage>
        <taxon>Eukaryota</taxon>
        <taxon>Fungi</taxon>
        <taxon>Dikarya</taxon>
        <taxon>Ascomycota</taxon>
        <taxon>Pezizomycotina</taxon>
        <taxon>Sordariomycetes</taxon>
        <taxon>Hypocreomycetidae</taxon>
        <taxon>Hypocreales</taxon>
        <taxon>Stachybotryaceae</taxon>
        <taxon>Stachybotrys</taxon>
    </lineage>
</organism>
<evidence type="ECO:0000256" key="3">
    <source>
        <dbReference type="ARBA" id="ARBA00022448"/>
    </source>
</evidence>
<dbReference type="InterPro" id="IPR003492">
    <property type="entry name" value="Battenin_disease_Cln3"/>
</dbReference>
<feature type="transmembrane region" description="Helical" evidence="9">
    <location>
        <begin position="306"/>
        <end position="326"/>
    </location>
</feature>
<evidence type="ECO:0008006" key="12">
    <source>
        <dbReference type="Google" id="ProtNLM"/>
    </source>
</evidence>
<feature type="transmembrane region" description="Helical" evidence="9">
    <location>
        <begin position="160"/>
        <end position="184"/>
    </location>
</feature>
<evidence type="ECO:0000256" key="7">
    <source>
        <dbReference type="ARBA" id="ARBA00023136"/>
    </source>
</evidence>
<keyword evidence="4 9" id="KW-0812">Transmembrane</keyword>
<dbReference type="Proteomes" id="UP000813444">
    <property type="component" value="Unassembled WGS sequence"/>
</dbReference>
<accession>A0A8K0SB98</accession>
<feature type="region of interest" description="Disordered" evidence="8">
    <location>
        <begin position="264"/>
        <end position="286"/>
    </location>
</feature>
<name>A0A8K0SB98_9HYPO</name>
<evidence type="ECO:0000256" key="1">
    <source>
        <dbReference type="ARBA" id="ARBA00004127"/>
    </source>
</evidence>
<dbReference type="GO" id="GO:0005773">
    <property type="term" value="C:vacuole"/>
    <property type="evidence" value="ECO:0007669"/>
    <property type="project" value="TreeGrafter"/>
</dbReference>
<dbReference type="SUPFAM" id="SSF103473">
    <property type="entry name" value="MFS general substrate transporter"/>
    <property type="match status" value="1"/>
</dbReference>
<evidence type="ECO:0000256" key="4">
    <source>
        <dbReference type="ARBA" id="ARBA00022692"/>
    </source>
</evidence>
<dbReference type="EMBL" id="JAGPNK010000030">
    <property type="protein sequence ID" value="KAH7303627.1"/>
    <property type="molecule type" value="Genomic_DNA"/>
</dbReference>